<gene>
    <name evidence="2" type="ORF">BDV38DRAFT_68353</name>
</gene>
<sequence>MISSSSDQLLASVCLSTPGAATVRYRNPQCGVVSTLVLGYEYKLRFLRKGYISLYYFTPYSPTRAEAGWDLSVSSHQYGPVYVETRTLKNRLYIKFNSNPDVDNGPRHMAGKLGLERRETINDR</sequence>
<name>A0A5N6SXG2_ASPPS</name>
<evidence type="ECO:0000313" key="2">
    <source>
        <dbReference type="EMBL" id="KAE8138597.1"/>
    </source>
</evidence>
<dbReference type="Proteomes" id="UP000325672">
    <property type="component" value="Unassembled WGS sequence"/>
</dbReference>
<dbReference type="AlphaFoldDB" id="A0A5N6SXG2"/>
<dbReference type="EMBL" id="ML743570">
    <property type="protein sequence ID" value="KAE8138597.1"/>
    <property type="molecule type" value="Genomic_DNA"/>
</dbReference>
<dbReference type="RefSeq" id="XP_031914660.1">
    <property type="nucleotide sequence ID" value="XM_032063769.1"/>
</dbReference>
<organism evidence="2 3">
    <name type="scientific">Aspergillus pseudotamarii</name>
    <dbReference type="NCBI Taxonomy" id="132259"/>
    <lineage>
        <taxon>Eukaryota</taxon>
        <taxon>Fungi</taxon>
        <taxon>Dikarya</taxon>
        <taxon>Ascomycota</taxon>
        <taxon>Pezizomycotina</taxon>
        <taxon>Eurotiomycetes</taxon>
        <taxon>Eurotiomycetidae</taxon>
        <taxon>Eurotiales</taxon>
        <taxon>Aspergillaceae</taxon>
        <taxon>Aspergillus</taxon>
        <taxon>Aspergillus subgen. Circumdati</taxon>
    </lineage>
</organism>
<feature type="compositionally biased region" description="Basic and acidic residues" evidence="1">
    <location>
        <begin position="114"/>
        <end position="124"/>
    </location>
</feature>
<evidence type="ECO:0000313" key="3">
    <source>
        <dbReference type="Proteomes" id="UP000325672"/>
    </source>
</evidence>
<reference evidence="2 3" key="1">
    <citation type="submission" date="2019-04" db="EMBL/GenBank/DDBJ databases">
        <title>Friends and foes A comparative genomics study of 23 Aspergillus species from section Flavi.</title>
        <authorList>
            <consortium name="DOE Joint Genome Institute"/>
            <person name="Kjaerbolling I."/>
            <person name="Vesth T."/>
            <person name="Frisvad J.C."/>
            <person name="Nybo J.L."/>
            <person name="Theobald S."/>
            <person name="Kildgaard S."/>
            <person name="Isbrandt T."/>
            <person name="Kuo A."/>
            <person name="Sato A."/>
            <person name="Lyhne E.K."/>
            <person name="Kogle M.E."/>
            <person name="Wiebenga A."/>
            <person name="Kun R.S."/>
            <person name="Lubbers R.J."/>
            <person name="Makela M.R."/>
            <person name="Barry K."/>
            <person name="Chovatia M."/>
            <person name="Clum A."/>
            <person name="Daum C."/>
            <person name="Haridas S."/>
            <person name="He G."/>
            <person name="LaButti K."/>
            <person name="Lipzen A."/>
            <person name="Mondo S."/>
            <person name="Riley R."/>
            <person name="Salamov A."/>
            <person name="Simmons B.A."/>
            <person name="Magnuson J.K."/>
            <person name="Henrissat B."/>
            <person name="Mortensen U.H."/>
            <person name="Larsen T.O."/>
            <person name="Devries R.P."/>
            <person name="Grigoriev I.V."/>
            <person name="Machida M."/>
            <person name="Baker S.E."/>
            <person name="Andersen M.R."/>
        </authorList>
    </citation>
    <scope>NUCLEOTIDE SEQUENCE [LARGE SCALE GENOMIC DNA]</scope>
    <source>
        <strain evidence="2 3">CBS 117625</strain>
    </source>
</reference>
<proteinExistence type="predicted"/>
<feature type="region of interest" description="Disordered" evidence="1">
    <location>
        <begin position="104"/>
        <end position="124"/>
    </location>
</feature>
<accession>A0A5N6SXG2</accession>
<protein>
    <submittedName>
        <fullName evidence="2">Uncharacterized protein</fullName>
    </submittedName>
</protein>
<keyword evidence="3" id="KW-1185">Reference proteome</keyword>
<evidence type="ECO:0000256" key="1">
    <source>
        <dbReference type="SAM" id="MobiDB-lite"/>
    </source>
</evidence>
<dbReference type="GeneID" id="43647979"/>